<evidence type="ECO:0000256" key="3">
    <source>
        <dbReference type="ARBA" id="ARBA00022827"/>
    </source>
</evidence>
<dbReference type="GO" id="GO:0016971">
    <property type="term" value="F:flavin-dependent sulfhydryl oxidase activity"/>
    <property type="evidence" value="ECO:0007669"/>
    <property type="project" value="InterPro"/>
</dbReference>
<organism evidence="8 9">
    <name type="scientific">Stentor coeruleus</name>
    <dbReference type="NCBI Taxonomy" id="5963"/>
    <lineage>
        <taxon>Eukaryota</taxon>
        <taxon>Sar</taxon>
        <taxon>Alveolata</taxon>
        <taxon>Ciliophora</taxon>
        <taxon>Postciliodesmatophora</taxon>
        <taxon>Heterotrichea</taxon>
        <taxon>Heterotrichida</taxon>
        <taxon>Stentoridae</taxon>
        <taxon>Stentor</taxon>
    </lineage>
</organism>
<dbReference type="PANTHER" id="PTHR12645">
    <property type="entry name" value="ALR/ERV"/>
    <property type="match status" value="1"/>
</dbReference>
<dbReference type="InterPro" id="IPR036774">
    <property type="entry name" value="ERV/ALR_sulphydryl_oxid_sf"/>
</dbReference>
<evidence type="ECO:0000256" key="1">
    <source>
        <dbReference type="ARBA" id="ARBA00001974"/>
    </source>
</evidence>
<keyword evidence="9" id="KW-1185">Reference proteome</keyword>
<dbReference type="EC" id="1.8.3.2" evidence="6"/>
<dbReference type="GO" id="GO:0005739">
    <property type="term" value="C:mitochondrion"/>
    <property type="evidence" value="ECO:0007669"/>
    <property type="project" value="TreeGrafter"/>
</dbReference>
<comment type="cofactor">
    <cofactor evidence="1 6">
        <name>FAD</name>
        <dbReference type="ChEBI" id="CHEBI:57692"/>
    </cofactor>
</comment>
<dbReference type="InterPro" id="IPR039799">
    <property type="entry name" value="ALR/ERV"/>
</dbReference>
<evidence type="ECO:0000313" key="9">
    <source>
        <dbReference type="Proteomes" id="UP000187209"/>
    </source>
</evidence>
<dbReference type="Proteomes" id="UP000187209">
    <property type="component" value="Unassembled WGS sequence"/>
</dbReference>
<dbReference type="PANTHER" id="PTHR12645:SF0">
    <property type="entry name" value="FAD-LINKED SULFHYDRYL OXIDASE ALR"/>
    <property type="match status" value="1"/>
</dbReference>
<dbReference type="Gene3D" id="1.20.120.310">
    <property type="entry name" value="ERV/ALR sulfhydryl oxidase domain"/>
    <property type="match status" value="1"/>
</dbReference>
<dbReference type="Pfam" id="PF04777">
    <property type="entry name" value="Evr1_Alr"/>
    <property type="match status" value="1"/>
</dbReference>
<sequence length="124" mass="14653">MECPLSKPEVGNGTWHLLHTITAYYPDSPTDKDKSHYQEFFTTFPYVYPCRPCAHNFQKLVQENPPILDSRITLSIWLCKMHNIVNKMLDKNEFKCTMKELDMRWKRGPSECYETSPSELDIVY</sequence>
<keyword evidence="2 6" id="KW-0285">Flavoprotein</keyword>
<evidence type="ECO:0000256" key="6">
    <source>
        <dbReference type="RuleBase" id="RU371123"/>
    </source>
</evidence>
<keyword evidence="4 6" id="KW-0560">Oxidoreductase</keyword>
<proteinExistence type="predicted"/>
<evidence type="ECO:0000256" key="4">
    <source>
        <dbReference type="ARBA" id="ARBA00023002"/>
    </source>
</evidence>
<dbReference type="InterPro" id="IPR017905">
    <property type="entry name" value="ERV/ALR_sulphydryl_oxidase"/>
</dbReference>
<reference evidence="8 9" key="1">
    <citation type="submission" date="2016-11" db="EMBL/GenBank/DDBJ databases">
        <title>The macronuclear genome of Stentor coeruleus: a giant cell with tiny introns.</title>
        <authorList>
            <person name="Slabodnick M."/>
            <person name="Ruby J.G."/>
            <person name="Reiff S.B."/>
            <person name="Swart E.C."/>
            <person name="Gosai S."/>
            <person name="Prabakaran S."/>
            <person name="Witkowska E."/>
            <person name="Larue G.E."/>
            <person name="Fisher S."/>
            <person name="Freeman R.M."/>
            <person name="Gunawardena J."/>
            <person name="Chu W."/>
            <person name="Stover N.A."/>
            <person name="Gregory B.D."/>
            <person name="Nowacki M."/>
            <person name="Derisi J."/>
            <person name="Roy S.W."/>
            <person name="Marshall W.F."/>
            <person name="Sood P."/>
        </authorList>
    </citation>
    <scope>NUCLEOTIDE SEQUENCE [LARGE SCALE GENOMIC DNA]</scope>
    <source>
        <strain evidence="8">WM001</strain>
    </source>
</reference>
<evidence type="ECO:0000259" key="7">
    <source>
        <dbReference type="PROSITE" id="PS51324"/>
    </source>
</evidence>
<gene>
    <name evidence="8" type="ORF">SteCoe_17037</name>
</gene>
<comment type="catalytic activity">
    <reaction evidence="6">
        <text>2 R'C(R)SH + O2 = R'C(R)S-S(R)CR' + H2O2</text>
        <dbReference type="Rhea" id="RHEA:17357"/>
        <dbReference type="ChEBI" id="CHEBI:15379"/>
        <dbReference type="ChEBI" id="CHEBI:16240"/>
        <dbReference type="ChEBI" id="CHEBI:16520"/>
        <dbReference type="ChEBI" id="CHEBI:17412"/>
        <dbReference type="EC" id="1.8.3.2"/>
    </reaction>
</comment>
<evidence type="ECO:0000313" key="8">
    <source>
        <dbReference type="EMBL" id="OMJ82322.1"/>
    </source>
</evidence>
<accession>A0A1R2BZV4</accession>
<keyword evidence="5" id="KW-1015">Disulfide bond</keyword>
<name>A0A1R2BZV4_9CILI</name>
<dbReference type="EMBL" id="MPUH01000345">
    <property type="protein sequence ID" value="OMJ82322.1"/>
    <property type="molecule type" value="Genomic_DNA"/>
</dbReference>
<keyword evidence="3 6" id="KW-0274">FAD</keyword>
<feature type="domain" description="ERV/ALR sulfhydryl oxidase" evidence="7">
    <location>
        <begin position="3"/>
        <end position="105"/>
    </location>
</feature>
<protein>
    <recommendedName>
        <fullName evidence="6">Sulfhydryl oxidase</fullName>
        <ecNumber evidence="6">1.8.3.2</ecNumber>
    </recommendedName>
</protein>
<comment type="caution">
    <text evidence="8">The sequence shown here is derived from an EMBL/GenBank/DDBJ whole genome shotgun (WGS) entry which is preliminary data.</text>
</comment>
<evidence type="ECO:0000256" key="2">
    <source>
        <dbReference type="ARBA" id="ARBA00022630"/>
    </source>
</evidence>
<dbReference type="PROSITE" id="PS51324">
    <property type="entry name" value="ERV_ALR"/>
    <property type="match status" value="1"/>
</dbReference>
<dbReference type="AlphaFoldDB" id="A0A1R2BZV4"/>
<dbReference type="OrthoDB" id="17199at2759"/>
<dbReference type="GO" id="GO:0050660">
    <property type="term" value="F:flavin adenine dinucleotide binding"/>
    <property type="evidence" value="ECO:0007669"/>
    <property type="project" value="TreeGrafter"/>
</dbReference>
<dbReference type="SUPFAM" id="SSF69000">
    <property type="entry name" value="FAD-dependent thiol oxidase"/>
    <property type="match status" value="1"/>
</dbReference>
<evidence type="ECO:0000256" key="5">
    <source>
        <dbReference type="ARBA" id="ARBA00023157"/>
    </source>
</evidence>